<dbReference type="eggNOG" id="COG4241">
    <property type="taxonomic scope" value="Bacteria"/>
</dbReference>
<proteinExistence type="predicted"/>
<reference evidence="3" key="1">
    <citation type="submission" date="2012-09" db="EMBL/GenBank/DDBJ databases">
        <authorList>
            <person name="Weinstock G."/>
            <person name="Sodergren E."/>
            <person name="Clifton S."/>
            <person name="Fulton L."/>
            <person name="Fulton B."/>
            <person name="Courtney L."/>
            <person name="Fronick C."/>
            <person name="Harrison M."/>
            <person name="Strong C."/>
            <person name="Farmer C."/>
            <person name="Delehaunty K."/>
            <person name="Markovic C."/>
            <person name="Hall O."/>
            <person name="Minx P."/>
            <person name="Tomlinson C."/>
            <person name="Mitreva M."/>
            <person name="Nelson J."/>
            <person name="Hou S."/>
            <person name="Wollam A."/>
            <person name="Pepin K.H."/>
            <person name="Johnson M."/>
            <person name="Bhonagiri V."/>
            <person name="Nash W.E."/>
            <person name="Suruliraj S."/>
            <person name="Warren W."/>
            <person name="Chinwalla A."/>
            <person name="Mardis E.R."/>
            <person name="Wilson R.K."/>
        </authorList>
    </citation>
    <scope>NUCLEOTIDE SEQUENCE [LARGE SCALE GENOMIC DNA]</scope>
    <source>
        <strain evidence="3">OS1</strain>
    </source>
</reference>
<name>A0A0T5XCP2_9BACT</name>
<keyword evidence="1" id="KW-0812">Transmembrane</keyword>
<evidence type="ECO:0000313" key="2">
    <source>
        <dbReference type="EMBL" id="KRT35710.1"/>
    </source>
</evidence>
<sequence length="318" mass="34975">MQDTRSLVESSLLVALSVVLFLASHFLPLVGIVISFFCPVPLVILGLKVPAEKALLGAFVAAVLITMFMGLLGGVFFLFGFAIMGVALGMFGRRIQKASDIIFYGFLVSLSCKLILMALVKLLTGINPFAIDPDLLTKSLDNALAVFSDGYGETFLESMKAQVETMSRLMVHILPAILIAASFFDCAVSYVISEKVARRFKVLSLPSIPSFGTWRFPKSVLLAFFASFILSFFAGKGNNIGMLDVLSLNLKVLSMMIFLIQGLATLWYLLANFLNINARKWIGVMILVFSLLVPILSTIVIMLGFFDMLIDLRVKIRR</sequence>
<feature type="transmembrane region" description="Helical" evidence="1">
    <location>
        <begin position="12"/>
        <end position="44"/>
    </location>
</feature>
<dbReference type="InterPro" id="IPR018710">
    <property type="entry name" value="DUF2232"/>
</dbReference>
<feature type="transmembrane region" description="Helical" evidence="1">
    <location>
        <begin position="56"/>
        <end position="89"/>
    </location>
</feature>
<dbReference type="Pfam" id="PF09991">
    <property type="entry name" value="DUF2232"/>
    <property type="match status" value="1"/>
</dbReference>
<dbReference type="PANTHER" id="PTHR41324:SF1">
    <property type="entry name" value="DUF2232 DOMAIN-CONTAINING PROTEIN"/>
    <property type="match status" value="1"/>
</dbReference>
<gene>
    <name evidence="2" type="ORF">HMPREF1705_02957</name>
</gene>
<dbReference type="Proteomes" id="UP000005273">
    <property type="component" value="Unassembled WGS sequence"/>
</dbReference>
<dbReference type="RefSeq" id="WP_057940817.1">
    <property type="nucleotide sequence ID" value="NZ_ACJX03000001.1"/>
</dbReference>
<feature type="transmembrane region" description="Helical" evidence="1">
    <location>
        <begin position="281"/>
        <end position="306"/>
    </location>
</feature>
<feature type="transmembrane region" description="Helical" evidence="1">
    <location>
        <begin position="253"/>
        <end position="274"/>
    </location>
</feature>
<dbReference type="OrthoDB" id="3638at2"/>
<organism evidence="2 3">
    <name type="scientific">Acetomicrobium hydrogeniformans ATCC BAA-1850</name>
    <dbReference type="NCBI Taxonomy" id="592015"/>
    <lineage>
        <taxon>Bacteria</taxon>
        <taxon>Thermotogati</taxon>
        <taxon>Synergistota</taxon>
        <taxon>Synergistia</taxon>
        <taxon>Synergistales</taxon>
        <taxon>Acetomicrobiaceae</taxon>
        <taxon>Acetomicrobium</taxon>
    </lineage>
</organism>
<dbReference type="PANTHER" id="PTHR41324">
    <property type="entry name" value="MEMBRANE PROTEIN-RELATED"/>
    <property type="match status" value="1"/>
</dbReference>
<feature type="transmembrane region" description="Helical" evidence="1">
    <location>
        <begin position="213"/>
        <end position="233"/>
    </location>
</feature>
<keyword evidence="3" id="KW-1185">Reference proteome</keyword>
<keyword evidence="1" id="KW-0472">Membrane</keyword>
<protein>
    <recommendedName>
        <fullName evidence="4">DUF2232 domain-containing protein</fullName>
    </recommendedName>
</protein>
<dbReference type="AlphaFoldDB" id="A0A0T5XCP2"/>
<accession>A0A0T5XCP2</accession>
<dbReference type="STRING" id="592015.HMPREF1705_02957"/>
<evidence type="ECO:0008006" key="4">
    <source>
        <dbReference type="Google" id="ProtNLM"/>
    </source>
</evidence>
<feature type="transmembrane region" description="Helical" evidence="1">
    <location>
        <begin position="101"/>
        <end position="120"/>
    </location>
</feature>
<comment type="caution">
    <text evidence="2">The sequence shown here is derived from an EMBL/GenBank/DDBJ whole genome shotgun (WGS) entry which is preliminary data.</text>
</comment>
<evidence type="ECO:0000313" key="3">
    <source>
        <dbReference type="Proteomes" id="UP000005273"/>
    </source>
</evidence>
<keyword evidence="1" id="KW-1133">Transmembrane helix</keyword>
<feature type="transmembrane region" description="Helical" evidence="1">
    <location>
        <begin position="169"/>
        <end position="192"/>
    </location>
</feature>
<dbReference type="EMBL" id="ACJX03000001">
    <property type="protein sequence ID" value="KRT35710.1"/>
    <property type="molecule type" value="Genomic_DNA"/>
</dbReference>
<evidence type="ECO:0000256" key="1">
    <source>
        <dbReference type="SAM" id="Phobius"/>
    </source>
</evidence>